<evidence type="ECO:0000313" key="2">
    <source>
        <dbReference type="Proteomes" id="UP001597641"/>
    </source>
</evidence>
<comment type="caution">
    <text evidence="1">The sequence shown here is derived from an EMBL/GenBank/DDBJ whole genome shotgun (WGS) entry which is preliminary data.</text>
</comment>
<protein>
    <submittedName>
        <fullName evidence="1">DUF6624 domain-containing protein</fullName>
    </submittedName>
</protein>
<dbReference type="EMBL" id="JBHUOX010000008">
    <property type="protein sequence ID" value="MFD3001183.1"/>
    <property type="molecule type" value="Genomic_DNA"/>
</dbReference>
<keyword evidence="2" id="KW-1185">Reference proteome</keyword>
<sequence length="163" mass="18667">MKIDPIQKEFGANSPQMKAVWEEMTKIDEENKNKVVAILEKHGWPGKSMVGPQANSAVFLVIQHSDKETMEKYLPMLRDAVAKGEAAKSQQALMEDRVRMNNGQPQLYGSQLRTNAETGQYELYTIEDEVNVDKRRAKMEMEPLKDYMKRFGIEYKAPQAQAN</sequence>
<name>A0ABW6BVS8_9BACT</name>
<accession>A0ABW6BVS8</accession>
<dbReference type="Pfam" id="PF20329">
    <property type="entry name" value="DUF6624"/>
    <property type="match status" value="1"/>
</dbReference>
<dbReference type="Proteomes" id="UP001597641">
    <property type="component" value="Unassembled WGS sequence"/>
</dbReference>
<evidence type="ECO:0000313" key="1">
    <source>
        <dbReference type="EMBL" id="MFD3001183.1"/>
    </source>
</evidence>
<gene>
    <name evidence="1" type="ORF">ACFS7Z_12465</name>
</gene>
<organism evidence="1 2">
    <name type="scientific">Pontibacter toksunensis</name>
    <dbReference type="NCBI Taxonomy" id="1332631"/>
    <lineage>
        <taxon>Bacteria</taxon>
        <taxon>Pseudomonadati</taxon>
        <taxon>Bacteroidota</taxon>
        <taxon>Cytophagia</taxon>
        <taxon>Cytophagales</taxon>
        <taxon>Hymenobacteraceae</taxon>
        <taxon>Pontibacter</taxon>
    </lineage>
</organism>
<dbReference type="RefSeq" id="WP_377484991.1">
    <property type="nucleotide sequence ID" value="NZ_JBHUOX010000008.1"/>
</dbReference>
<proteinExistence type="predicted"/>
<reference evidence="2" key="1">
    <citation type="journal article" date="2019" name="Int. J. Syst. Evol. Microbiol.">
        <title>The Global Catalogue of Microorganisms (GCM) 10K type strain sequencing project: providing services to taxonomists for standard genome sequencing and annotation.</title>
        <authorList>
            <consortium name="The Broad Institute Genomics Platform"/>
            <consortium name="The Broad Institute Genome Sequencing Center for Infectious Disease"/>
            <person name="Wu L."/>
            <person name="Ma J."/>
        </authorList>
    </citation>
    <scope>NUCLEOTIDE SEQUENCE [LARGE SCALE GENOMIC DNA]</scope>
    <source>
        <strain evidence="2">KCTC 23984</strain>
    </source>
</reference>
<dbReference type="InterPro" id="IPR046732">
    <property type="entry name" value="DUF6624"/>
</dbReference>